<dbReference type="PROSITE" id="PS51257">
    <property type="entry name" value="PROKAR_LIPOPROTEIN"/>
    <property type="match status" value="1"/>
</dbReference>
<proteinExistence type="predicted"/>
<sequence>MMQLLKFIVFGAAIFLVGCATSHIGFDYSVAEDGRRGVVWGTITYDDQFAEYQLHYKNNQTGEVGFIKSELVNLEGGKGGVVCYCSSIRVLYPYGLESEHTI</sequence>
<dbReference type="PATRIC" id="fig|1365253.3.peg.3968"/>
<comment type="caution">
    <text evidence="1">The sequence shown here is derived from an EMBL/GenBank/DDBJ whole genome shotgun (WGS) entry which is preliminary data.</text>
</comment>
<dbReference type="RefSeq" id="WP_063378367.1">
    <property type="nucleotide sequence ID" value="NZ_AUXT01000188.1"/>
</dbReference>
<dbReference type="EMBL" id="AUXT01000188">
    <property type="protein sequence ID" value="KZN44725.1"/>
    <property type="molecule type" value="Genomic_DNA"/>
</dbReference>
<gene>
    <name evidence="1" type="ORF">N482_16165</name>
</gene>
<dbReference type="AlphaFoldDB" id="A0A166ZW08"/>
<name>A0A166ZW08_9GAMM</name>
<evidence type="ECO:0000313" key="1">
    <source>
        <dbReference type="EMBL" id="KZN44725.1"/>
    </source>
</evidence>
<reference evidence="1 2" key="1">
    <citation type="submission" date="2013-07" db="EMBL/GenBank/DDBJ databases">
        <title>Comparative Genomic and Metabolomic Analysis of Twelve Strains of Pseudoalteromonas luteoviolacea.</title>
        <authorList>
            <person name="Vynne N.G."/>
            <person name="Mansson M."/>
            <person name="Gram L."/>
        </authorList>
    </citation>
    <scope>NUCLEOTIDE SEQUENCE [LARGE SCALE GENOMIC DNA]</scope>
    <source>
        <strain evidence="1 2">NCIMB 1942</strain>
    </source>
</reference>
<dbReference type="Proteomes" id="UP000076587">
    <property type="component" value="Unassembled WGS sequence"/>
</dbReference>
<protein>
    <submittedName>
        <fullName evidence="1">Uncharacterized protein</fullName>
    </submittedName>
</protein>
<dbReference type="OrthoDB" id="6313743at2"/>
<evidence type="ECO:0000313" key="2">
    <source>
        <dbReference type="Proteomes" id="UP000076587"/>
    </source>
</evidence>
<organism evidence="1 2">
    <name type="scientific">Pseudoalteromonas luteoviolacea NCIMB 1942</name>
    <dbReference type="NCBI Taxonomy" id="1365253"/>
    <lineage>
        <taxon>Bacteria</taxon>
        <taxon>Pseudomonadati</taxon>
        <taxon>Pseudomonadota</taxon>
        <taxon>Gammaproteobacteria</taxon>
        <taxon>Alteromonadales</taxon>
        <taxon>Pseudoalteromonadaceae</taxon>
        <taxon>Pseudoalteromonas</taxon>
    </lineage>
</organism>
<accession>A0A166ZW08</accession>